<dbReference type="PANTHER" id="PTHR34390:SF2">
    <property type="entry name" value="SUCCINATE TRANSPORTER SUBUNIT YJJP-RELATED"/>
    <property type="match status" value="1"/>
</dbReference>
<feature type="transmembrane region" description="Helical" evidence="7">
    <location>
        <begin position="136"/>
        <end position="152"/>
    </location>
</feature>
<dbReference type="STRING" id="857293.CAAU_0155"/>
<dbReference type="GO" id="GO:0005886">
    <property type="term" value="C:plasma membrane"/>
    <property type="evidence" value="ECO:0007669"/>
    <property type="project" value="UniProtKB-SubCell"/>
</dbReference>
<dbReference type="PANTHER" id="PTHR34390">
    <property type="entry name" value="UPF0442 PROTEIN YJJB-RELATED"/>
    <property type="match status" value="1"/>
</dbReference>
<evidence type="ECO:0000256" key="1">
    <source>
        <dbReference type="ARBA" id="ARBA00004651"/>
    </source>
</evidence>
<dbReference type="GO" id="GO:0015744">
    <property type="term" value="P:succinate transport"/>
    <property type="evidence" value="ECO:0007669"/>
    <property type="project" value="TreeGrafter"/>
</dbReference>
<evidence type="ECO:0000256" key="3">
    <source>
        <dbReference type="ARBA" id="ARBA00022692"/>
    </source>
</evidence>
<keyword evidence="2" id="KW-1003">Cell membrane</keyword>
<sequence length="253" mass="28353">MELKQVMEITTKIGEMLLSSGSEIYRVEDTMKRIAKSYEVELDSFVMPTGFSATGKTHDGRIITCVKRIKDRTVDLHRIDLLNDLSRRIENENLNYDEIIGEVEKIRKLPYFKYPLRVFSAGIVAFSFTQLFNGKLLDALIALIITCIVYIVKEKISRLGFFQFFEYFLSGFLAAILTLIFKNYINAVNLDKVIIGSIMILVPGIAMTNAIKDALYGDLISSFARFGEALFIAASVGAGVGFALTLGLGWVML</sequence>
<keyword evidence="5 7" id="KW-0472">Membrane</keyword>
<keyword evidence="10" id="KW-1185">Reference proteome</keyword>
<dbReference type="Pfam" id="PF06738">
    <property type="entry name" value="ThrE"/>
    <property type="match status" value="1"/>
</dbReference>
<evidence type="ECO:0000256" key="7">
    <source>
        <dbReference type="SAM" id="Phobius"/>
    </source>
</evidence>
<evidence type="ECO:0000256" key="4">
    <source>
        <dbReference type="ARBA" id="ARBA00022989"/>
    </source>
</evidence>
<organism evidence="9 10">
    <name type="scientific">Caloramator australicus RC3</name>
    <dbReference type="NCBI Taxonomy" id="857293"/>
    <lineage>
        <taxon>Bacteria</taxon>
        <taxon>Bacillati</taxon>
        <taxon>Bacillota</taxon>
        <taxon>Clostridia</taxon>
        <taxon>Eubacteriales</taxon>
        <taxon>Clostridiaceae</taxon>
        <taxon>Caloramator</taxon>
    </lineage>
</organism>
<dbReference type="InterPro" id="IPR010619">
    <property type="entry name" value="ThrE-like_N"/>
</dbReference>
<keyword evidence="4 7" id="KW-1133">Transmembrane helix</keyword>
<dbReference type="GO" id="GO:0022857">
    <property type="term" value="F:transmembrane transporter activity"/>
    <property type="evidence" value="ECO:0007669"/>
    <property type="project" value="InterPro"/>
</dbReference>
<comment type="caution">
    <text evidence="9">The sequence shown here is derived from an EMBL/GenBank/DDBJ whole genome shotgun (WGS) entry which is preliminary data.</text>
</comment>
<gene>
    <name evidence="9" type="ORF">CAAU_0155</name>
</gene>
<feature type="domain" description="Threonine/serine exporter-like N-terminal" evidence="8">
    <location>
        <begin position="9"/>
        <end position="246"/>
    </location>
</feature>
<dbReference type="AlphaFoldDB" id="G0V3W4"/>
<dbReference type="OrthoDB" id="9813917at2"/>
<evidence type="ECO:0000313" key="10">
    <source>
        <dbReference type="Proteomes" id="UP000007652"/>
    </source>
</evidence>
<feature type="transmembrane region" description="Helical" evidence="7">
    <location>
        <begin position="193"/>
        <end position="211"/>
    </location>
</feature>
<feature type="transmembrane region" description="Helical" evidence="7">
    <location>
        <begin position="231"/>
        <end position="252"/>
    </location>
</feature>
<dbReference type="EMBL" id="CAKP01000004">
    <property type="protein sequence ID" value="CCC57804.1"/>
    <property type="molecule type" value="Genomic_DNA"/>
</dbReference>
<proteinExistence type="inferred from homology"/>
<comment type="similarity">
    <text evidence="6">Belongs to the ThrE exporter (TC 2.A.79) family.</text>
</comment>
<dbReference type="RefSeq" id="WP_008907527.1">
    <property type="nucleotide sequence ID" value="NZ_CAKP01000004.1"/>
</dbReference>
<dbReference type="eggNOG" id="COG2966">
    <property type="taxonomic scope" value="Bacteria"/>
</dbReference>
<feature type="transmembrane region" description="Helical" evidence="7">
    <location>
        <begin position="164"/>
        <end position="181"/>
    </location>
</feature>
<evidence type="ECO:0000259" key="8">
    <source>
        <dbReference type="Pfam" id="PF06738"/>
    </source>
</evidence>
<evidence type="ECO:0000313" key="9">
    <source>
        <dbReference type="EMBL" id="CCC57804.1"/>
    </source>
</evidence>
<comment type="subcellular location">
    <subcellularLocation>
        <location evidence="1">Cell membrane</location>
        <topology evidence="1">Multi-pass membrane protein</topology>
    </subcellularLocation>
</comment>
<accession>G0V3W4</accession>
<feature type="transmembrane region" description="Helical" evidence="7">
    <location>
        <begin position="114"/>
        <end position="130"/>
    </location>
</feature>
<evidence type="ECO:0000256" key="2">
    <source>
        <dbReference type="ARBA" id="ARBA00022475"/>
    </source>
</evidence>
<reference evidence="9 10" key="1">
    <citation type="journal article" date="2011" name="J. Bacteriol.">
        <title>Draft genome sequence of Caloramator australicus strain RC3T, a thermoanaerobe from the Great Artesian Basin of Australia.</title>
        <authorList>
            <person name="Ogg C.D."/>
            <person name="Patel B.K.C."/>
        </authorList>
    </citation>
    <scope>NUCLEOTIDE SEQUENCE [LARGE SCALE GENOMIC DNA]</scope>
    <source>
        <strain evidence="9 10">RC3</strain>
    </source>
</reference>
<evidence type="ECO:0000256" key="5">
    <source>
        <dbReference type="ARBA" id="ARBA00023136"/>
    </source>
</evidence>
<protein>
    <submittedName>
        <fullName evidence="9">Membrane protein</fullName>
    </submittedName>
</protein>
<keyword evidence="3 7" id="KW-0812">Transmembrane</keyword>
<dbReference type="InterPro" id="IPR050539">
    <property type="entry name" value="ThrE_Dicarb/AminoAcid_Exp"/>
</dbReference>
<name>G0V3W4_9CLOT</name>
<dbReference type="Proteomes" id="UP000007652">
    <property type="component" value="Unassembled WGS sequence"/>
</dbReference>
<evidence type="ECO:0000256" key="6">
    <source>
        <dbReference type="ARBA" id="ARBA00034125"/>
    </source>
</evidence>